<feature type="region of interest" description="Disordered" evidence="1">
    <location>
        <begin position="2083"/>
        <end position="2133"/>
    </location>
</feature>
<feature type="region of interest" description="Disordered" evidence="1">
    <location>
        <begin position="1645"/>
        <end position="1664"/>
    </location>
</feature>
<evidence type="ECO:0000256" key="1">
    <source>
        <dbReference type="SAM" id="MobiDB-lite"/>
    </source>
</evidence>
<feature type="compositionally biased region" description="Polar residues" evidence="1">
    <location>
        <begin position="2153"/>
        <end position="2166"/>
    </location>
</feature>
<dbReference type="Pfam" id="PF07727">
    <property type="entry name" value="RVT_2"/>
    <property type="match status" value="1"/>
</dbReference>
<feature type="compositionally biased region" description="Polar residues" evidence="1">
    <location>
        <begin position="96"/>
        <end position="105"/>
    </location>
</feature>
<dbReference type="SUPFAM" id="SSF53098">
    <property type="entry name" value="Ribonuclease H-like"/>
    <property type="match status" value="1"/>
</dbReference>
<evidence type="ECO:0000313" key="3">
    <source>
        <dbReference type="EMBL" id="CAK9004521.1"/>
    </source>
</evidence>
<feature type="compositionally biased region" description="Basic and acidic residues" evidence="1">
    <location>
        <begin position="1239"/>
        <end position="1251"/>
    </location>
</feature>
<feature type="region of interest" description="Disordered" evidence="1">
    <location>
        <begin position="568"/>
        <end position="587"/>
    </location>
</feature>
<feature type="compositionally biased region" description="Low complexity" evidence="1">
    <location>
        <begin position="1202"/>
        <end position="1216"/>
    </location>
</feature>
<dbReference type="InterPro" id="IPR001584">
    <property type="entry name" value="Integrase_cat-core"/>
</dbReference>
<name>A0ABP0IPP1_9DINO</name>
<dbReference type="EMBL" id="CAXAMN010003414">
    <property type="protein sequence ID" value="CAK9004521.1"/>
    <property type="molecule type" value="Genomic_DNA"/>
</dbReference>
<feature type="region of interest" description="Disordered" evidence="1">
    <location>
        <begin position="2145"/>
        <end position="2202"/>
    </location>
</feature>
<dbReference type="InterPro" id="IPR036397">
    <property type="entry name" value="RNaseH_sf"/>
</dbReference>
<feature type="domain" description="Integrase catalytic" evidence="2">
    <location>
        <begin position="1757"/>
        <end position="1938"/>
    </location>
</feature>
<feature type="compositionally biased region" description="Acidic residues" evidence="1">
    <location>
        <begin position="1259"/>
        <end position="1276"/>
    </location>
</feature>
<feature type="region of interest" description="Disordered" evidence="1">
    <location>
        <begin position="1188"/>
        <end position="1294"/>
    </location>
</feature>
<evidence type="ECO:0000313" key="4">
    <source>
        <dbReference type="Proteomes" id="UP001642484"/>
    </source>
</evidence>
<feature type="compositionally biased region" description="Low complexity" evidence="1">
    <location>
        <begin position="2190"/>
        <end position="2202"/>
    </location>
</feature>
<keyword evidence="4" id="KW-1185">Reference proteome</keyword>
<feature type="region of interest" description="Disordered" evidence="1">
    <location>
        <begin position="1"/>
        <end position="146"/>
    </location>
</feature>
<feature type="region of interest" description="Disordered" evidence="1">
    <location>
        <begin position="1462"/>
        <end position="1484"/>
    </location>
</feature>
<dbReference type="PROSITE" id="PS50994">
    <property type="entry name" value="INTEGRASE"/>
    <property type="match status" value="1"/>
</dbReference>
<gene>
    <name evidence="3" type="ORF">CCMP2556_LOCUS7705</name>
</gene>
<accession>A0ABP0IPP1</accession>
<dbReference type="Gene3D" id="3.30.420.10">
    <property type="entry name" value="Ribonuclease H-like superfamily/Ribonuclease H"/>
    <property type="match status" value="1"/>
</dbReference>
<sequence>MPLAADVLRPPGDGTTPDLHPGALGGELPGTGAPQGEDDDVLVEALDHDLFEDTYQDDGQMDELYGRAPLQRRRLGRNGPRSDDHGPADGEPGEKTPSQSGSQHAGSGRDSPKSAKSTRSKTSVDEAGRHRPRGNLPPPPAFSGEVKKNPKAFRHWLQKVDSFVEIAKHIIGDEEIGLRLHSALEADAAEYLEDIPAKTFGVPGGWRVLIQVLREKFDERRMHKVGSAMKSFFKLQVDRSWTLTELVDHMDKSARLCREAGLAIPDEILVYQFFEHSGSSMERQANLLLRTSGDYDWKKMKTAIELLYPTTLVSQRRDGGGFKGYGGGKGRSAHEAQGVWEESNTSNDYIQPDMDIEDWLFYEDPVEKLADEVPDYLPENLARELHEVYATHRENRARLAKAVKARGFYVNKSKGGKKGSKGGGKSKDSGKAGKGSGGKSKGKGSGKARGMSLEQLKQVTSCADCGEMGHWRGDTQCKNPAKKAHETVNVDFEDTEQFEAYLQDYPYDDWHEWEPDTNEAWITNKYQTWDDEKVSVSKKQTAAEAFPQLDYEEAKHVVKTVNAVKRKASEHAGSSGDVPPEQAGLTPATRPLDVFTATAQVKEQIESRKLKPVAHTATAPEAVREAFEILGVTPPPRSGSVWDCLSATEEEKTFDLDSMRISYMVSKMDPRSARGVGRPPATVTPGRAYLTVDTACENTVGGLTALHLVAKVLEDKFKVKPTVRPEEESYRFGPGEPRISHERWHVPIGIGKKNMIIKTSTLDDRPPGQNKIPWLAGQDWLRFMAAVVDIAEQKIILKSIDAQAPLFTDHTGHLVVAVDDFPSLGWPEGKVASKDDYAGLLWLTGKAYMESAAPKTTHIYNPEDDPLATGDIYGLHPCTVHGDVWEYNMDNPLVYIRRHRRPRTTRFHPQDVVDGPEPRELQMVRVTYKDGAPEPIVDTWDQKVEEEPWTGYTVLVGLDCEPHVQMVASTPAHHQVGVSIEIAGKPRTVHPKSLKETVAKRLQRSFAPHIKPPDLPLSRHDQRFTSSQKEFPNLPMRKAPSDRRQKAAQLWRLLVERLMKLYAALQRWVNANKVVRECKFRAPALMGYMEAILDEETTLAMDLPPALPPASTKAKGQTAYALNLKYQEEPHNCPHLVENGRRYGNAHGKFLECINCGSVWRGIDYTVPISQEMVTTYKIYVGIRDKPGGKVMKGATTRRASSSKSSVYSSSSPPTSMEAAYGITYQPPRRATTKAAPSKPERQIQPKKEKVNPQVYNLEEWDDADMVEVTSEEDVQEDTRQDDSSQQGRLPHGRVRRLNDEVKLKPGQQKRMKHMARQALATSKWQRKLIEERMKKGRWPRKHFKFDLVEVFGGTSMVSVRGSTMWRMKVLQPVDIRYGCDLRKRQARRWLMQMLDKANPRLAIVEYPCQPRRTRRIRESSNRSLTISARDPSLERKVVRDHVMLMHVWAARQARHAYDEESSLHRHPRVLHPGAGPSVRPQSPARKCYPPALGDAICRAYWRVVELEDFGTVTYEDYKVKNASTAWFVDVNKQEDKWRPLLQEAEEILARKVQSSIFVTPESDLYRKICELVPWQVMNIQLAHLPKAKRVRPGLEECHRASVLLQNDNSIVIETEYLKTAQAPRERFITPVRVGIFILGYAPGEPQAPSPQKEGERQYVEAEPGEAVGERIEGDHFDDKSLVKQSYGGETWFEGPPLTNRQKKLAPSIVKLHKNLGHPSQPDFTRALVQEGNVETEAIELSRRLKCAVCERSRRPKAPRPTSFKIVGSFNSKLCMDFVYVPDAEGNNYQFLHILEPNGSFNVFYPSATRNPGDVWDLFCLLWASWAGFPQTLWCDKDGAFEGEFLERIRSMGTLVDNPPAEAHWQAGQVEAYNRAFKDTAQKLVDEMVLRGDRDMRTLGCAVAAAMNDRIRSSGCSAYQWLFGKSPQTPEDVLSPDGKFEALQAMELDEELRRRNRIRAMADEKISAYRLNEAVRTAILRKSHPMKDDYEPGELVAFWREAKYRQGKKGQKGKRIPASWYRGVVVGPHKGDGTTKQNNFWVTSNGRCILVAKEQMRPAFGTELWPVHEHVLQELQDNPPQQYLDLRTDELPPVPEDDDEDLDQVPLFPDKKEEERIEEELGEGPPGEASSPAADAMDILAEQEAAEAEDPTATASDRTTLPTHPSTRAPGTPVGQLWPQTPQKKMRTTPSHSAPSEAAPSAVTDLAMEQNPAVPEPSSAMVTNVGKDFWHADHKRGILVRHHLQPRRALYDPGRAHDLPVRLDKISRLRTTVMFLDSGRKMVRDTWVSPNSNTPMDKKWTGKTIFKILVRSAMEAHAEWQNPERMSRKDRKALEKELPWSAIPDEQKELYRQALVKEWNTWLKYEAVLILNPECSRQVELMVDASRILAARVCYRDKHAATPWLEIKPKARIVCRGDNDPDLLELRRDAPTLTRLGLMLILQLAASGEGWIMVTADITGAFLQGDQSLAKRKEPLFIRQPKEGLPGLQPGQLLLVVRGIFGLANSPRLCWRFLRDSLITLGFVQSTLDKALFMYYEDHQLILALGAHVDDLICAGCPKRADNILNKVKTTFDFGDWHDSRQENKMVYGGKEIIVRNDGSVTLGQESFIRALTLTPVPKWRRIMKDSTLTATEVTEMKSGGGCLHWLIAQTRPDLAAGTSLAMSGSPTVTNLLEVNKLLQEAIRSQDWKLKFVPIPLEQARIIAFSDASWANTEELKSQAGYLVFVTGPEVFTPTGDAASLVEWKSHKIRRRCRSTLAAETMSLDAATDAALFTRELLAEICIEGYQPTHSGRLDETIFPTSMATDCRSLFDLLIKDGPLSSTQEKRLTLDIGALREVAEELEPTGEMMKEIYRWVPTNVQRADCCRASRDPGPKLDLHGGR</sequence>
<comment type="caution">
    <text evidence="3">The sequence shown here is derived from an EMBL/GenBank/DDBJ whole genome shotgun (WGS) entry which is preliminary data.</text>
</comment>
<feature type="compositionally biased region" description="Acidic residues" evidence="1">
    <location>
        <begin position="52"/>
        <end position="61"/>
    </location>
</feature>
<feature type="compositionally biased region" description="Basic and acidic residues" evidence="1">
    <location>
        <begin position="80"/>
        <end position="94"/>
    </location>
</feature>
<protein>
    <recommendedName>
        <fullName evidence="2">Integrase catalytic domain-containing protein</fullName>
    </recommendedName>
</protein>
<dbReference type="InterPro" id="IPR012337">
    <property type="entry name" value="RNaseH-like_sf"/>
</dbReference>
<proteinExistence type="predicted"/>
<feature type="region of interest" description="Disordered" evidence="1">
    <location>
        <begin position="411"/>
        <end position="452"/>
    </location>
</feature>
<dbReference type="Proteomes" id="UP001642484">
    <property type="component" value="Unassembled WGS sequence"/>
</dbReference>
<dbReference type="InterPro" id="IPR013103">
    <property type="entry name" value="RVT_2"/>
</dbReference>
<organism evidence="3 4">
    <name type="scientific">Durusdinium trenchii</name>
    <dbReference type="NCBI Taxonomy" id="1381693"/>
    <lineage>
        <taxon>Eukaryota</taxon>
        <taxon>Sar</taxon>
        <taxon>Alveolata</taxon>
        <taxon>Dinophyceae</taxon>
        <taxon>Suessiales</taxon>
        <taxon>Symbiodiniaceae</taxon>
        <taxon>Durusdinium</taxon>
    </lineage>
</organism>
<evidence type="ECO:0000259" key="2">
    <source>
        <dbReference type="PROSITE" id="PS50994"/>
    </source>
</evidence>
<reference evidence="3 4" key="1">
    <citation type="submission" date="2024-02" db="EMBL/GenBank/DDBJ databases">
        <authorList>
            <person name="Chen Y."/>
            <person name="Shah S."/>
            <person name="Dougan E. K."/>
            <person name="Thang M."/>
            <person name="Chan C."/>
        </authorList>
    </citation>
    <scope>NUCLEOTIDE SEQUENCE [LARGE SCALE GENOMIC DNA]</scope>
</reference>